<dbReference type="InterPro" id="IPR032675">
    <property type="entry name" value="LRR_dom_sf"/>
</dbReference>
<keyword evidence="1" id="KW-0812">Transmembrane</keyword>
<keyword evidence="3" id="KW-1185">Reference proteome</keyword>
<proteinExistence type="predicted"/>
<reference evidence="2" key="1">
    <citation type="submission" date="2022-08" db="EMBL/GenBank/DDBJ databases">
        <authorList>
            <person name="Kallberg Y."/>
            <person name="Tangrot J."/>
            <person name="Rosling A."/>
        </authorList>
    </citation>
    <scope>NUCLEOTIDE SEQUENCE</scope>
    <source>
        <strain evidence="2">Wild A</strain>
    </source>
</reference>
<dbReference type="SUPFAM" id="SSF52058">
    <property type="entry name" value="L domain-like"/>
    <property type="match status" value="1"/>
</dbReference>
<evidence type="ECO:0000313" key="2">
    <source>
        <dbReference type="EMBL" id="CAI2168979.1"/>
    </source>
</evidence>
<dbReference type="Proteomes" id="UP001153678">
    <property type="component" value="Unassembled WGS sequence"/>
</dbReference>
<keyword evidence="1" id="KW-1133">Transmembrane helix</keyword>
<comment type="caution">
    <text evidence="2">The sequence shown here is derived from an EMBL/GenBank/DDBJ whole genome shotgun (WGS) entry which is preliminary data.</text>
</comment>
<protein>
    <submittedName>
        <fullName evidence="2">11799_t:CDS:1</fullName>
    </submittedName>
</protein>
<feature type="transmembrane region" description="Helical" evidence="1">
    <location>
        <begin position="150"/>
        <end position="173"/>
    </location>
</feature>
<dbReference type="EMBL" id="CAMKVN010000541">
    <property type="protein sequence ID" value="CAI2168979.1"/>
    <property type="molecule type" value="Genomic_DNA"/>
</dbReference>
<dbReference type="AlphaFoldDB" id="A0A9W4SHR7"/>
<evidence type="ECO:0000256" key="1">
    <source>
        <dbReference type="SAM" id="Phobius"/>
    </source>
</evidence>
<dbReference type="OrthoDB" id="676979at2759"/>
<dbReference type="Gene3D" id="3.80.10.10">
    <property type="entry name" value="Ribonuclease Inhibitor"/>
    <property type="match status" value="1"/>
</dbReference>
<organism evidence="2 3">
    <name type="scientific">Funneliformis geosporum</name>
    <dbReference type="NCBI Taxonomy" id="1117311"/>
    <lineage>
        <taxon>Eukaryota</taxon>
        <taxon>Fungi</taxon>
        <taxon>Fungi incertae sedis</taxon>
        <taxon>Mucoromycota</taxon>
        <taxon>Glomeromycotina</taxon>
        <taxon>Glomeromycetes</taxon>
        <taxon>Glomerales</taxon>
        <taxon>Glomeraceae</taxon>
        <taxon>Funneliformis</taxon>
    </lineage>
</organism>
<evidence type="ECO:0000313" key="3">
    <source>
        <dbReference type="Proteomes" id="UP001153678"/>
    </source>
</evidence>
<sequence>MVKAVEWINQNYPAESVCQRVEDKENYGKRREEITNLDISNQNLEGSFDAPGFRETFTNLRNWNLSFNKITGGLNISHNLRGLSGSLEVLKCSDNPLTNLSSTYSSSLSYIDCFGINYDKYNTVVNTVSPTSPISMETVFVNNPNDSHTILGLAVSLGISLFAWLVLGSFFCFKRRQPILKIPSS</sequence>
<name>A0A9W4SHR7_9GLOM</name>
<accession>A0A9W4SHR7</accession>
<gene>
    <name evidence="2" type="ORF">FWILDA_LOCUS3851</name>
</gene>
<keyword evidence="1" id="KW-0472">Membrane</keyword>